<keyword evidence="2" id="KW-0813">Transport</keyword>
<dbReference type="Pfam" id="PF11700">
    <property type="entry name" value="ATG22"/>
    <property type="match status" value="1"/>
</dbReference>
<reference evidence="8 9" key="1">
    <citation type="submission" date="2018-12" db="EMBL/GenBank/DDBJ databases">
        <title>YIM 101343 draft genome.</title>
        <authorList>
            <person name="Chen X."/>
        </authorList>
    </citation>
    <scope>NUCLEOTIDE SEQUENCE [LARGE SCALE GENOMIC DNA]</scope>
    <source>
        <strain evidence="8 9">YIM 101343</strain>
    </source>
</reference>
<keyword evidence="9" id="KW-1185">Reference proteome</keyword>
<feature type="transmembrane region" description="Helical" evidence="6">
    <location>
        <begin position="12"/>
        <end position="33"/>
    </location>
</feature>
<evidence type="ECO:0000259" key="7">
    <source>
        <dbReference type="PROSITE" id="PS50850"/>
    </source>
</evidence>
<dbReference type="OrthoDB" id="9768783at2"/>
<feature type="transmembrane region" description="Helical" evidence="6">
    <location>
        <begin position="48"/>
        <end position="70"/>
    </location>
</feature>
<feature type="transmembrane region" description="Helical" evidence="6">
    <location>
        <begin position="82"/>
        <end position="100"/>
    </location>
</feature>
<feature type="transmembrane region" description="Helical" evidence="6">
    <location>
        <begin position="335"/>
        <end position="357"/>
    </location>
</feature>
<feature type="transmembrane region" description="Helical" evidence="6">
    <location>
        <begin position="311"/>
        <end position="329"/>
    </location>
</feature>
<feature type="transmembrane region" description="Helical" evidence="6">
    <location>
        <begin position="246"/>
        <end position="275"/>
    </location>
</feature>
<feature type="domain" description="Major facilitator superfamily (MFS) profile" evidence="7">
    <location>
        <begin position="245"/>
        <end position="438"/>
    </location>
</feature>
<dbReference type="Gene3D" id="1.20.1250.20">
    <property type="entry name" value="MFS general substrate transporter like domains"/>
    <property type="match status" value="1"/>
</dbReference>
<name>A0A430HVH5_9CORY</name>
<dbReference type="EMBL" id="RXHJ01000018">
    <property type="protein sequence ID" value="RSZ61599.1"/>
    <property type="molecule type" value="Genomic_DNA"/>
</dbReference>
<gene>
    <name evidence="8" type="ORF">EAH68_12550</name>
</gene>
<organism evidence="8 9">
    <name type="scientific">Corynebacterium hylobatis</name>
    <dbReference type="NCBI Taxonomy" id="1859290"/>
    <lineage>
        <taxon>Bacteria</taxon>
        <taxon>Bacillati</taxon>
        <taxon>Actinomycetota</taxon>
        <taxon>Actinomycetes</taxon>
        <taxon>Mycobacteriales</taxon>
        <taxon>Corynebacteriaceae</taxon>
        <taxon>Corynebacterium</taxon>
    </lineage>
</organism>
<dbReference type="PANTHER" id="PTHR23519">
    <property type="entry name" value="AUTOPHAGY-RELATED PROTEIN 22"/>
    <property type="match status" value="1"/>
</dbReference>
<evidence type="ECO:0000256" key="6">
    <source>
        <dbReference type="SAM" id="Phobius"/>
    </source>
</evidence>
<keyword evidence="4 6" id="KW-1133">Transmembrane helix</keyword>
<feature type="transmembrane region" description="Helical" evidence="6">
    <location>
        <begin position="106"/>
        <end position="127"/>
    </location>
</feature>
<feature type="transmembrane region" description="Helical" evidence="6">
    <location>
        <begin position="369"/>
        <end position="395"/>
    </location>
</feature>
<evidence type="ECO:0000256" key="1">
    <source>
        <dbReference type="ARBA" id="ARBA00004651"/>
    </source>
</evidence>
<sequence length="438" mass="46839">MTDRRTVLAWGLWDWGSAAFNAVLVTFIFAVYLTDSVGQNVSGPFTPAQYYGFAIGLAGVLIAALTPVMGQRSDLRGTRRRSLGVWTFLTVALMASLFLVRDDAAFYFWLGVLIMAVASITFEIAEVNYFAQITQISTPETVGRVSGFGWGMGYVGGIALLLACYFGFVAGEGETRGLLNLPTEGGLNIRLVAVFAAAWFAVSALPVLFRVPEIRPSGEKADSFIGSYRRLFRDLKSLWREDRNAVFFLLSSAVFRDGLAGVFTFGAILAVSVYGLSAGDVLLFGVAANVTAALGALAGGWLDDRLGPKPVILGSLSIMIAVGVILLFVEGPQGFWIFGLILCTFVGPAQSAARSFLSRVAPTHREGQMFGLYAMTGRAVSWLAPVAFSAFVLIGGGNDRYGILGIVTVLAVGAVLLVKVSDPRTRTRRAPEMSTVEG</sequence>
<feature type="transmembrane region" description="Helical" evidence="6">
    <location>
        <begin position="401"/>
        <end position="420"/>
    </location>
</feature>
<comment type="subcellular location">
    <subcellularLocation>
        <location evidence="1">Cell membrane</location>
        <topology evidence="1">Multi-pass membrane protein</topology>
    </subcellularLocation>
</comment>
<evidence type="ECO:0000313" key="8">
    <source>
        <dbReference type="EMBL" id="RSZ61599.1"/>
    </source>
</evidence>
<dbReference type="InterPro" id="IPR020846">
    <property type="entry name" value="MFS_dom"/>
</dbReference>
<dbReference type="SUPFAM" id="SSF103473">
    <property type="entry name" value="MFS general substrate transporter"/>
    <property type="match status" value="1"/>
</dbReference>
<evidence type="ECO:0000313" key="9">
    <source>
        <dbReference type="Proteomes" id="UP000274907"/>
    </source>
</evidence>
<dbReference type="GO" id="GO:0005886">
    <property type="term" value="C:plasma membrane"/>
    <property type="evidence" value="ECO:0007669"/>
    <property type="project" value="UniProtKB-SubCell"/>
</dbReference>
<accession>A0A430HVH5</accession>
<dbReference type="InterPro" id="IPR036259">
    <property type="entry name" value="MFS_trans_sf"/>
</dbReference>
<protein>
    <submittedName>
        <fullName evidence="8">MFS transporter</fullName>
    </submittedName>
</protein>
<evidence type="ECO:0000256" key="3">
    <source>
        <dbReference type="ARBA" id="ARBA00022692"/>
    </source>
</evidence>
<dbReference type="InterPro" id="IPR024671">
    <property type="entry name" value="Atg22-like"/>
</dbReference>
<feature type="transmembrane region" description="Helical" evidence="6">
    <location>
        <begin position="281"/>
        <end position="302"/>
    </location>
</feature>
<keyword evidence="5 6" id="KW-0472">Membrane</keyword>
<dbReference type="AlphaFoldDB" id="A0A430HVH5"/>
<comment type="caution">
    <text evidence="8">The sequence shown here is derived from an EMBL/GenBank/DDBJ whole genome shotgun (WGS) entry which is preliminary data.</text>
</comment>
<dbReference type="PROSITE" id="PS50850">
    <property type="entry name" value="MFS"/>
    <property type="match status" value="1"/>
</dbReference>
<dbReference type="GO" id="GO:0022857">
    <property type="term" value="F:transmembrane transporter activity"/>
    <property type="evidence" value="ECO:0007669"/>
    <property type="project" value="InterPro"/>
</dbReference>
<feature type="transmembrane region" description="Helical" evidence="6">
    <location>
        <begin position="148"/>
        <end position="169"/>
    </location>
</feature>
<evidence type="ECO:0000256" key="2">
    <source>
        <dbReference type="ARBA" id="ARBA00022448"/>
    </source>
</evidence>
<dbReference type="RefSeq" id="WP_126121684.1">
    <property type="nucleotide sequence ID" value="NZ_RXHJ01000018.1"/>
</dbReference>
<dbReference type="Proteomes" id="UP000274907">
    <property type="component" value="Unassembled WGS sequence"/>
</dbReference>
<evidence type="ECO:0000256" key="4">
    <source>
        <dbReference type="ARBA" id="ARBA00022989"/>
    </source>
</evidence>
<proteinExistence type="predicted"/>
<dbReference type="PANTHER" id="PTHR23519:SF1">
    <property type="entry name" value="AUTOPHAGY-RELATED PROTEIN 22"/>
    <property type="match status" value="1"/>
</dbReference>
<feature type="transmembrane region" description="Helical" evidence="6">
    <location>
        <begin position="189"/>
        <end position="209"/>
    </location>
</feature>
<dbReference type="InterPro" id="IPR050495">
    <property type="entry name" value="ATG22/LtaA_families"/>
</dbReference>
<evidence type="ECO:0000256" key="5">
    <source>
        <dbReference type="ARBA" id="ARBA00023136"/>
    </source>
</evidence>
<keyword evidence="3 6" id="KW-0812">Transmembrane</keyword>